<keyword evidence="2" id="KW-1185">Reference proteome</keyword>
<evidence type="ECO:0000313" key="2">
    <source>
        <dbReference type="Proteomes" id="UP000694904"/>
    </source>
</evidence>
<reference evidence="3" key="3">
    <citation type="submission" date="2025-08" db="UniProtKB">
        <authorList>
            <consortium name="RefSeq"/>
        </authorList>
    </citation>
    <scope>IDENTIFICATION</scope>
    <source>
        <tissue evidence="3">Whole organism</tissue>
    </source>
</reference>
<gene>
    <name evidence="3" type="primary">LOC108609864</name>
</gene>
<protein>
    <submittedName>
        <fullName evidence="3">Uncharacterized protein LOC108609864</fullName>
    </submittedName>
</protein>
<proteinExistence type="predicted"/>
<name>A0ABM1NQ88_DROAR</name>
<organism evidence="2 3">
    <name type="scientific">Drosophila arizonae</name>
    <name type="common">Fruit fly</name>
    <dbReference type="NCBI Taxonomy" id="7263"/>
    <lineage>
        <taxon>Eukaryota</taxon>
        <taxon>Metazoa</taxon>
        <taxon>Ecdysozoa</taxon>
        <taxon>Arthropoda</taxon>
        <taxon>Hexapoda</taxon>
        <taxon>Insecta</taxon>
        <taxon>Pterygota</taxon>
        <taxon>Neoptera</taxon>
        <taxon>Endopterygota</taxon>
        <taxon>Diptera</taxon>
        <taxon>Brachycera</taxon>
        <taxon>Muscomorpha</taxon>
        <taxon>Ephydroidea</taxon>
        <taxon>Drosophilidae</taxon>
        <taxon>Drosophila</taxon>
    </lineage>
</organism>
<sequence>MKRHSSLNSCYGVDRTQLLLQEGMARQNKGLLSVMDPVHPRSGDMKEAEVERIVRKTLLQMQDMCRFEDVDNIIRFAVPKVLYDLNALERLTLEVREMKEAYNSYIHHSKVMGNDLAEIFLDLHNIYTKLDQLDRSLPRRSREKREKQCKRLREAEHFLENAKHFIVKQKTPTPTPTVTSTVTPTATPTSSTHKQRKRDRLVDMTRSAERRAYLTNMIVVKKSDFSMELNRNKDFYQEAERVLRKKYCNKHGVP</sequence>
<evidence type="ECO:0000256" key="1">
    <source>
        <dbReference type="SAM" id="MobiDB-lite"/>
    </source>
</evidence>
<dbReference type="GeneID" id="108609864"/>
<accession>A0ABM1NQ88</accession>
<dbReference type="Proteomes" id="UP000694904">
    <property type="component" value="Chromosome 3"/>
</dbReference>
<feature type="compositionally biased region" description="Low complexity" evidence="1">
    <location>
        <begin position="176"/>
        <end position="192"/>
    </location>
</feature>
<dbReference type="RefSeq" id="XP_017857124.1">
    <property type="nucleotide sequence ID" value="XM_018001635.1"/>
</dbReference>
<reference evidence="2" key="1">
    <citation type="journal article" date="1997" name="Nucleic Acids Res.">
        <title>tRNAscan-SE: a program for improved detection of transfer RNA genes in genomic sequence.</title>
        <authorList>
            <person name="Lowe T.M."/>
            <person name="Eddy S.R."/>
        </authorList>
    </citation>
    <scope>NUCLEOTIDE SEQUENCE [LARGE SCALE GENOMIC DNA]</scope>
</reference>
<feature type="region of interest" description="Disordered" evidence="1">
    <location>
        <begin position="171"/>
        <end position="196"/>
    </location>
</feature>
<reference evidence="2" key="2">
    <citation type="journal article" date="2016" name="G3 (Bethesda)">
        <title>Genome Evolution in Three Species of Cactophilic Drosophila.</title>
        <authorList>
            <person name="Sanchez-Flores A."/>
            <person name="Penazola F."/>
            <person name="Carpinteyro-Ponce J."/>
            <person name="Nazario-Yepiz N."/>
            <person name="Abreu-Goodger C."/>
            <person name="Machado C.A."/>
            <person name="Markow T.A."/>
        </authorList>
    </citation>
    <scope>NUCLEOTIDE SEQUENCE [LARGE SCALE GENOMIC DNA]</scope>
</reference>
<evidence type="ECO:0000313" key="3">
    <source>
        <dbReference type="RefSeq" id="XP_017857124.1"/>
    </source>
</evidence>